<dbReference type="RefSeq" id="WP_062373854.1">
    <property type="nucleotide sequence ID" value="NZ_CP007140.1"/>
</dbReference>
<evidence type="ECO:0000256" key="6">
    <source>
        <dbReference type="ARBA" id="ARBA00022884"/>
    </source>
</evidence>
<dbReference type="GO" id="GO:0000049">
    <property type="term" value="F:tRNA binding"/>
    <property type="evidence" value="ECO:0007669"/>
    <property type="project" value="UniProtKB-UniRule"/>
</dbReference>
<comment type="function">
    <text evidence="8">Dimethylates a single guanine residue at position 26 of a number of tRNAs using S-adenosyl-L-methionine as donor of the methyl groups.</text>
</comment>
<keyword evidence="1 8" id="KW-0820">tRNA-binding</keyword>
<dbReference type="EMBL" id="CP007140">
    <property type="protein sequence ID" value="AJC72569.1"/>
    <property type="molecule type" value="Genomic_DNA"/>
</dbReference>
<dbReference type="Pfam" id="PF02005">
    <property type="entry name" value="TRM"/>
    <property type="match status" value="1"/>
</dbReference>
<dbReference type="EC" id="2.1.1.216" evidence="7 8"/>
<dbReference type="InterPro" id="IPR029063">
    <property type="entry name" value="SAM-dependent_MTases_sf"/>
</dbReference>
<gene>
    <name evidence="8" type="primary">trm1</name>
    <name evidence="10" type="ORF">X802_10695</name>
</gene>
<reference evidence="10 11" key="1">
    <citation type="submission" date="2014-01" db="EMBL/GenBank/DDBJ databases">
        <title>Genome sequencing of Thermococcus guaymasensis.</title>
        <authorList>
            <person name="Zhang X."/>
            <person name="Alvare G."/>
            <person name="Fristensky B."/>
            <person name="Chen L."/>
            <person name="Suen T."/>
            <person name="Chen Q."/>
            <person name="Ma K."/>
        </authorList>
    </citation>
    <scope>NUCLEOTIDE SEQUENCE [LARGE SCALE GENOMIC DNA]</scope>
    <source>
        <strain evidence="10 11">DSM 11113</strain>
    </source>
</reference>
<dbReference type="PANTHER" id="PTHR10631">
    <property type="entry name" value="N 2 ,N 2 -DIMETHYLGUANOSINE TRNA METHYLTRANSFERASE"/>
    <property type="match status" value="1"/>
</dbReference>
<feature type="binding site" evidence="8">
    <location>
        <position position="123"/>
    </location>
    <ligand>
        <name>S-adenosyl-L-methionine</name>
        <dbReference type="ChEBI" id="CHEBI:59789"/>
    </ligand>
</feature>
<evidence type="ECO:0000313" key="10">
    <source>
        <dbReference type="EMBL" id="AJC72569.1"/>
    </source>
</evidence>
<dbReference type="HAMAP" id="MF_00290">
    <property type="entry name" value="tRNA_dimethyltr_TRM1"/>
    <property type="match status" value="1"/>
</dbReference>
<comment type="catalytic activity">
    <reaction evidence="8">
        <text>guanosine(26) in tRNA + 2 S-adenosyl-L-methionine = N(2)-dimethylguanosine(26) in tRNA + 2 S-adenosyl-L-homocysteine + 2 H(+)</text>
        <dbReference type="Rhea" id="RHEA:43140"/>
        <dbReference type="Rhea" id="RHEA-COMP:10359"/>
        <dbReference type="Rhea" id="RHEA-COMP:10360"/>
        <dbReference type="ChEBI" id="CHEBI:15378"/>
        <dbReference type="ChEBI" id="CHEBI:57856"/>
        <dbReference type="ChEBI" id="CHEBI:59789"/>
        <dbReference type="ChEBI" id="CHEBI:74269"/>
        <dbReference type="ChEBI" id="CHEBI:74513"/>
        <dbReference type="EC" id="2.1.1.216"/>
    </reaction>
</comment>
<dbReference type="GeneID" id="27136117"/>
<comment type="similarity">
    <text evidence="8 9">Belongs to the class I-like SAM-binding methyltransferase superfamily. Trm1 family.</text>
</comment>
<protein>
    <recommendedName>
        <fullName evidence="7 8">tRNA (guanine(26)-N(2))-dimethyltransferase</fullName>
        <ecNumber evidence="7 8">2.1.1.216</ecNumber>
    </recommendedName>
    <alternativeName>
        <fullName evidence="8">tRNA 2,2-dimethylguanosine-26 methyltransferase</fullName>
    </alternativeName>
    <alternativeName>
        <fullName evidence="8">tRNA(guanine-26,N(2)-N(2)) methyltransferase</fullName>
    </alternativeName>
    <alternativeName>
        <fullName evidence="8">tRNA(m(2,2)G26)dimethyltransferase</fullName>
    </alternativeName>
</protein>
<evidence type="ECO:0000256" key="2">
    <source>
        <dbReference type="ARBA" id="ARBA00022603"/>
    </source>
</evidence>
<dbReference type="PATRIC" id="fig|1432656.3.peg.2091"/>
<keyword evidence="5 8" id="KW-0819">tRNA processing</keyword>
<dbReference type="Gene3D" id="3.30.56.70">
    <property type="entry name" value="N2,N2-dimethylguanosine tRNA methyltransferase, C-terminal domain"/>
    <property type="match status" value="1"/>
</dbReference>
<dbReference type="FunFam" id="3.40.50.150:FF:000272">
    <property type="entry name" value="tRNA (guanine(26)-N(2))-dimethyltransferase"/>
    <property type="match status" value="1"/>
</dbReference>
<evidence type="ECO:0000256" key="7">
    <source>
        <dbReference type="ARBA" id="ARBA00039099"/>
    </source>
</evidence>
<dbReference type="STRING" id="1432656.X802_10695"/>
<dbReference type="NCBIfam" id="TIGR00308">
    <property type="entry name" value="TRM1"/>
    <property type="match status" value="1"/>
</dbReference>
<name>A0A0X1KMS6_9EURY</name>
<dbReference type="GO" id="GO:0002940">
    <property type="term" value="P:tRNA N2-guanine methylation"/>
    <property type="evidence" value="ECO:0007669"/>
    <property type="project" value="TreeGrafter"/>
</dbReference>
<evidence type="ECO:0000256" key="5">
    <source>
        <dbReference type="ARBA" id="ARBA00022694"/>
    </source>
</evidence>
<dbReference type="InterPro" id="IPR042296">
    <property type="entry name" value="tRNA_met_Trm1_C"/>
</dbReference>
<dbReference type="PANTHER" id="PTHR10631:SF3">
    <property type="entry name" value="TRNA (GUANINE(26)-N(2))-DIMETHYLTRANSFERASE"/>
    <property type="match status" value="1"/>
</dbReference>
<dbReference type="OrthoDB" id="372177at2157"/>
<organism evidence="10 11">
    <name type="scientific">Thermococcus guaymasensis DSM 11113</name>
    <dbReference type="NCBI Taxonomy" id="1432656"/>
    <lineage>
        <taxon>Archaea</taxon>
        <taxon>Methanobacteriati</taxon>
        <taxon>Methanobacteriota</taxon>
        <taxon>Thermococci</taxon>
        <taxon>Thermococcales</taxon>
        <taxon>Thermococcaceae</taxon>
        <taxon>Thermococcus</taxon>
    </lineage>
</organism>
<dbReference type="InterPro" id="IPR002905">
    <property type="entry name" value="Trm1"/>
</dbReference>
<dbReference type="KEGG" id="tgy:X802_10695"/>
<feature type="binding site" evidence="8">
    <location>
        <position position="36"/>
    </location>
    <ligand>
        <name>S-adenosyl-L-methionine</name>
        <dbReference type="ChEBI" id="CHEBI:59789"/>
    </ligand>
</feature>
<dbReference type="AlphaFoldDB" id="A0A0X1KMS6"/>
<dbReference type="PROSITE" id="PS51626">
    <property type="entry name" value="SAM_MT_TRM1"/>
    <property type="match status" value="1"/>
</dbReference>
<sequence length="383" mass="42645">MELVEIKEGLARILVPKAERIYDAPVFYNPVMALNRDLSVLAVKAISPKRVLDALSATGIRGLRYSLETPAEEVWMNDINEGAFNLILKNVGLNFGVESVPEGGRAEVKLPNGKRLVVNLGDANKLMAEKFRYFDFIDLDPFGSPVEFLDSALRSVKRRGFLGVTATDTGVLCGAYRKACLRKYLAEPIRGELCHEAGLRILIGTVVRYAAKYDLGVDVLLAYYRDHYFRAFLGLKSGAKKADESVEMLGYLWQEKNGKFRYETGFLPEEQGAYGPMWLGSLKDEKFVEELVKLAKAEPDSIAHKKTLQFLSLLHEELDVPFHYDTHALARKNGLEVVKVSKAIETLRSLGFSATRTHFSPTSIKTNAPFEAVLKSMGNGKGC</sequence>
<dbReference type="Proteomes" id="UP000062043">
    <property type="component" value="Chromosome"/>
</dbReference>
<feature type="binding site" evidence="8">
    <location>
        <position position="61"/>
    </location>
    <ligand>
        <name>S-adenosyl-L-methionine</name>
        <dbReference type="ChEBI" id="CHEBI:59789"/>
    </ligand>
</feature>
<evidence type="ECO:0000256" key="9">
    <source>
        <dbReference type="PROSITE-ProRule" id="PRU00958"/>
    </source>
</evidence>
<keyword evidence="3 8" id="KW-0808">Transferase</keyword>
<evidence type="ECO:0000313" key="11">
    <source>
        <dbReference type="Proteomes" id="UP000062043"/>
    </source>
</evidence>
<keyword evidence="11" id="KW-1185">Reference proteome</keyword>
<dbReference type="CDD" id="cd02440">
    <property type="entry name" value="AdoMet_MTases"/>
    <property type="match status" value="1"/>
</dbReference>
<keyword evidence="2 8" id="KW-0489">Methyltransferase</keyword>
<comment type="caution">
    <text evidence="8">Lacks conserved residue(s) required for the propagation of feature annotation.</text>
</comment>
<keyword evidence="4 8" id="KW-0949">S-adenosyl-L-methionine</keyword>
<evidence type="ECO:0000256" key="3">
    <source>
        <dbReference type="ARBA" id="ARBA00022679"/>
    </source>
</evidence>
<dbReference type="GO" id="GO:0160104">
    <property type="term" value="F:tRNA (guanine(26)-N2)-dimethyltransferase activity"/>
    <property type="evidence" value="ECO:0007669"/>
    <property type="project" value="UniProtKB-UniRule"/>
</dbReference>
<keyword evidence="6 8" id="KW-0694">RNA-binding</keyword>
<evidence type="ECO:0000256" key="1">
    <source>
        <dbReference type="ARBA" id="ARBA00022555"/>
    </source>
</evidence>
<dbReference type="Gene3D" id="3.40.50.150">
    <property type="entry name" value="Vaccinia Virus protein VP39"/>
    <property type="match status" value="1"/>
</dbReference>
<proteinExistence type="inferred from homology"/>
<dbReference type="SUPFAM" id="SSF53335">
    <property type="entry name" value="S-adenosyl-L-methionine-dependent methyltransferases"/>
    <property type="match status" value="1"/>
</dbReference>
<evidence type="ECO:0000256" key="8">
    <source>
        <dbReference type="HAMAP-Rule" id="MF_00290"/>
    </source>
</evidence>
<feature type="binding site" evidence="8">
    <location>
        <position position="122"/>
    </location>
    <ligand>
        <name>S-adenosyl-L-methionine</name>
        <dbReference type="ChEBI" id="CHEBI:59789"/>
    </ligand>
</feature>
<dbReference type="InterPro" id="IPR022923">
    <property type="entry name" value="TRM1_arc_bac"/>
</dbReference>
<evidence type="ECO:0000256" key="4">
    <source>
        <dbReference type="ARBA" id="ARBA00022691"/>
    </source>
</evidence>
<accession>A0A0X1KMS6</accession>
<feature type="binding site" evidence="8">
    <location>
        <position position="78"/>
    </location>
    <ligand>
        <name>S-adenosyl-L-methionine</name>
        <dbReference type="ChEBI" id="CHEBI:59789"/>
    </ligand>
</feature>